<evidence type="ECO:0000313" key="1">
    <source>
        <dbReference type="EMBL" id="UWM54862.1"/>
    </source>
</evidence>
<keyword evidence="2" id="KW-1185">Reference proteome</keyword>
<protein>
    <submittedName>
        <fullName evidence="1">Uncharacterized protein</fullName>
    </submittedName>
</protein>
<dbReference type="KEGG" id="ssai:N0B31_00955"/>
<reference evidence="1" key="1">
    <citation type="submission" date="2022-09" db="EMBL/GenBank/DDBJ databases">
        <title>Diverse halophilic archaea isolated from saline environments.</title>
        <authorList>
            <person name="Cui H.-L."/>
        </authorList>
    </citation>
    <scope>NUCLEOTIDE SEQUENCE</scope>
    <source>
        <strain evidence="1">ZS-35-S2</strain>
    </source>
</reference>
<dbReference type="PROSITE" id="PS51257">
    <property type="entry name" value="PROKAR_LIPOPROTEIN"/>
    <property type="match status" value="1"/>
</dbReference>
<gene>
    <name evidence="1" type="ORF">N0B31_00955</name>
</gene>
<dbReference type="EMBL" id="CP104003">
    <property type="protein sequence ID" value="UWM54862.1"/>
    <property type="molecule type" value="Genomic_DNA"/>
</dbReference>
<dbReference type="GeneID" id="74940947"/>
<evidence type="ECO:0000313" key="2">
    <source>
        <dbReference type="Proteomes" id="UP001057580"/>
    </source>
</evidence>
<accession>A0A9E7R3G7</accession>
<sequence length="340" mass="35149">MTGPSRRDVLRASAGVGLAALTASAGCTEQISDFTGGGGVSTDSAPAASRGVFTADVQGLLGDENTARLANAYLGVVSQNEYYSGPESYEAVLDEAEAEATLPPSGLQSVLGFGEFGYFGFGGDAYAGAVFEAEWSETEVVDALEDGGATYTEGEYSGTTTYTNDSEYVEAELAVLGDGRYVVGSTDAVEDAVDVANGEGDAIGSALSNAYDGTRDGYVRYGAEVPDDSLPRRIPVGGETVELDAYQRVTHSGGALYSNGDTVGLEVVFVAVDSQAAEAVVEQTEALVTVAKSTESTTEEVEAALDRLTVSQDGDTVSTTYETTVAELETRIEALGEQYG</sequence>
<dbReference type="InterPro" id="IPR006311">
    <property type="entry name" value="TAT_signal"/>
</dbReference>
<dbReference type="RefSeq" id="WP_260593860.1">
    <property type="nucleotide sequence ID" value="NZ_CP104003.1"/>
</dbReference>
<proteinExistence type="predicted"/>
<dbReference type="PROSITE" id="PS51318">
    <property type="entry name" value="TAT"/>
    <property type="match status" value="1"/>
</dbReference>
<name>A0A9E7R3G7_9EURY</name>
<dbReference type="Proteomes" id="UP001057580">
    <property type="component" value="Chromosome"/>
</dbReference>
<organism evidence="1 2">
    <name type="scientific">Salinirubellus salinus</name>
    <dbReference type="NCBI Taxonomy" id="1364945"/>
    <lineage>
        <taxon>Archaea</taxon>
        <taxon>Methanobacteriati</taxon>
        <taxon>Methanobacteriota</taxon>
        <taxon>Stenosarchaea group</taxon>
        <taxon>Halobacteria</taxon>
        <taxon>Halobacteriales</taxon>
        <taxon>Natronomonadaceae</taxon>
        <taxon>Salinirubellus</taxon>
    </lineage>
</organism>
<dbReference type="AlphaFoldDB" id="A0A9E7R3G7"/>